<evidence type="ECO:0000313" key="1">
    <source>
        <dbReference type="EMBL" id="GFN90118.1"/>
    </source>
</evidence>
<accession>A0AAV3Z494</accession>
<gene>
    <name evidence="1" type="ORF">PoB_001662400</name>
</gene>
<organism evidence="1 2">
    <name type="scientific">Plakobranchus ocellatus</name>
    <dbReference type="NCBI Taxonomy" id="259542"/>
    <lineage>
        <taxon>Eukaryota</taxon>
        <taxon>Metazoa</taxon>
        <taxon>Spiralia</taxon>
        <taxon>Lophotrochozoa</taxon>
        <taxon>Mollusca</taxon>
        <taxon>Gastropoda</taxon>
        <taxon>Heterobranchia</taxon>
        <taxon>Euthyneura</taxon>
        <taxon>Panpulmonata</taxon>
        <taxon>Sacoglossa</taxon>
        <taxon>Placobranchoidea</taxon>
        <taxon>Plakobranchidae</taxon>
        <taxon>Plakobranchus</taxon>
    </lineage>
</organism>
<reference evidence="1 2" key="1">
    <citation type="journal article" date="2021" name="Elife">
        <title>Chloroplast acquisition without the gene transfer in kleptoplastic sea slugs, Plakobranchus ocellatus.</title>
        <authorList>
            <person name="Maeda T."/>
            <person name="Takahashi S."/>
            <person name="Yoshida T."/>
            <person name="Shimamura S."/>
            <person name="Takaki Y."/>
            <person name="Nagai Y."/>
            <person name="Toyoda A."/>
            <person name="Suzuki Y."/>
            <person name="Arimoto A."/>
            <person name="Ishii H."/>
            <person name="Satoh N."/>
            <person name="Nishiyama T."/>
            <person name="Hasebe M."/>
            <person name="Maruyama T."/>
            <person name="Minagawa J."/>
            <person name="Obokata J."/>
            <person name="Shigenobu S."/>
        </authorList>
    </citation>
    <scope>NUCLEOTIDE SEQUENCE [LARGE SCALE GENOMIC DNA]</scope>
</reference>
<comment type="caution">
    <text evidence="1">The sequence shown here is derived from an EMBL/GenBank/DDBJ whole genome shotgun (WGS) entry which is preliminary data.</text>
</comment>
<proteinExistence type="predicted"/>
<evidence type="ECO:0000313" key="2">
    <source>
        <dbReference type="Proteomes" id="UP000735302"/>
    </source>
</evidence>
<dbReference type="Proteomes" id="UP000735302">
    <property type="component" value="Unassembled WGS sequence"/>
</dbReference>
<dbReference type="EMBL" id="BLXT01001985">
    <property type="protein sequence ID" value="GFN90118.1"/>
    <property type="molecule type" value="Genomic_DNA"/>
</dbReference>
<sequence length="185" mass="20340">MSQAYRASIPLGLFGARFRLHLVCFTTAAIFRPVCFEHVGPNRSTFQNLTLAENTGYKLKVTEEYRVDLDVTHFSVEVSPRRCAFSEVRLAVRATGNCTVGALLFSPADFELTKSNSSTCPDLILSTNISTAMYTPPLTWIPPACGCIQFRALVITDIGTYVTDPAKISNGDLTTTVCVRFEVSQ</sequence>
<dbReference type="AlphaFoldDB" id="A0AAV3Z494"/>
<keyword evidence="2" id="KW-1185">Reference proteome</keyword>
<dbReference type="Gene3D" id="2.60.40.4060">
    <property type="entry name" value="Reeler domain"/>
    <property type="match status" value="1"/>
</dbReference>
<dbReference type="InterPro" id="IPR042307">
    <property type="entry name" value="Reeler_sf"/>
</dbReference>
<protein>
    <submittedName>
        <fullName evidence="1">Uncharacterized protein</fullName>
    </submittedName>
</protein>
<name>A0AAV3Z494_9GAST</name>